<reference evidence="3" key="1">
    <citation type="journal article" date="2024" name="IScience">
        <title>Strigolactones Initiate the Formation of Haustorium-like Structures in Castilleja.</title>
        <authorList>
            <person name="Buerger M."/>
            <person name="Peterson D."/>
            <person name="Chory J."/>
        </authorList>
    </citation>
    <scope>NUCLEOTIDE SEQUENCE [LARGE SCALE GENOMIC DNA]</scope>
</reference>
<dbReference type="EMBL" id="JAVIJP010000016">
    <property type="protein sequence ID" value="KAL3643594.1"/>
    <property type="molecule type" value="Genomic_DNA"/>
</dbReference>
<evidence type="ECO:0000313" key="3">
    <source>
        <dbReference type="Proteomes" id="UP001632038"/>
    </source>
</evidence>
<keyword evidence="3" id="KW-1185">Reference proteome</keyword>
<dbReference type="EMBL" id="JAVIJP010000054">
    <property type="protein sequence ID" value="KAL3623197.1"/>
    <property type="molecule type" value="Genomic_DNA"/>
</dbReference>
<proteinExistence type="predicted"/>
<gene>
    <name evidence="2" type="ORF">CASFOL_014409</name>
    <name evidence="1" type="ORF">CASFOL_032013</name>
</gene>
<sequence length="67" mass="8149">MPPLKLLSQQTIRRIESGLVVEDWNSYIFPENRGRIIATLDTCRLHQASIRRRRRRRRHDRSFSLYL</sequence>
<dbReference type="Proteomes" id="UP001632038">
    <property type="component" value="Unassembled WGS sequence"/>
</dbReference>
<name>A0ABD3C0Y8_9LAMI</name>
<comment type="caution">
    <text evidence="1">The sequence shown here is derived from an EMBL/GenBank/DDBJ whole genome shotgun (WGS) entry which is preliminary data.</text>
</comment>
<dbReference type="AlphaFoldDB" id="A0ABD3C0Y8"/>
<evidence type="ECO:0000313" key="1">
    <source>
        <dbReference type="EMBL" id="KAL3623197.1"/>
    </source>
</evidence>
<protein>
    <submittedName>
        <fullName evidence="1">Uncharacterized protein</fullName>
    </submittedName>
</protein>
<accession>A0ABD3C0Y8</accession>
<evidence type="ECO:0000313" key="2">
    <source>
        <dbReference type="EMBL" id="KAL3643594.1"/>
    </source>
</evidence>
<reference evidence="1" key="2">
    <citation type="submission" date="2024-11" db="EMBL/GenBank/DDBJ databases">
        <authorList>
            <person name="Burger M."/>
            <person name="Chory J."/>
        </authorList>
    </citation>
    <scope>NUCLEOTIDE SEQUENCE</scope>
    <source>
        <strain evidence="1">Tecolote</strain>
        <tissue evidence="1">Flower</tissue>
    </source>
</reference>
<organism evidence="1 3">
    <name type="scientific">Castilleja foliolosa</name>
    <dbReference type="NCBI Taxonomy" id="1961234"/>
    <lineage>
        <taxon>Eukaryota</taxon>
        <taxon>Viridiplantae</taxon>
        <taxon>Streptophyta</taxon>
        <taxon>Embryophyta</taxon>
        <taxon>Tracheophyta</taxon>
        <taxon>Spermatophyta</taxon>
        <taxon>Magnoliopsida</taxon>
        <taxon>eudicotyledons</taxon>
        <taxon>Gunneridae</taxon>
        <taxon>Pentapetalae</taxon>
        <taxon>asterids</taxon>
        <taxon>lamiids</taxon>
        <taxon>Lamiales</taxon>
        <taxon>Orobanchaceae</taxon>
        <taxon>Pedicularideae</taxon>
        <taxon>Castillejinae</taxon>
        <taxon>Castilleja</taxon>
    </lineage>
</organism>